<feature type="chain" id="PRO_5021353430" description="Adult-specific cuticular protein ACP-20" evidence="2">
    <location>
        <begin position="17"/>
        <end position="94"/>
    </location>
</feature>
<evidence type="ECO:0000256" key="2">
    <source>
        <dbReference type="SAM" id="SignalP"/>
    </source>
</evidence>
<gene>
    <name evidence="3" type="ORF">AVEN_30316_1</name>
</gene>
<evidence type="ECO:0000313" key="3">
    <source>
        <dbReference type="EMBL" id="GBN00466.1"/>
    </source>
</evidence>
<evidence type="ECO:0000313" key="4">
    <source>
        <dbReference type="Proteomes" id="UP000499080"/>
    </source>
</evidence>
<feature type="region of interest" description="Disordered" evidence="1">
    <location>
        <begin position="39"/>
        <end position="94"/>
    </location>
</feature>
<keyword evidence="4" id="KW-1185">Reference proteome</keyword>
<feature type="signal peptide" evidence="2">
    <location>
        <begin position="1"/>
        <end position="16"/>
    </location>
</feature>
<accession>A0A4Y2KFE6</accession>
<evidence type="ECO:0008006" key="5">
    <source>
        <dbReference type="Google" id="ProtNLM"/>
    </source>
</evidence>
<organism evidence="3 4">
    <name type="scientific">Araneus ventricosus</name>
    <name type="common">Orbweaver spider</name>
    <name type="synonym">Epeira ventricosa</name>
    <dbReference type="NCBI Taxonomy" id="182803"/>
    <lineage>
        <taxon>Eukaryota</taxon>
        <taxon>Metazoa</taxon>
        <taxon>Ecdysozoa</taxon>
        <taxon>Arthropoda</taxon>
        <taxon>Chelicerata</taxon>
        <taxon>Arachnida</taxon>
        <taxon>Araneae</taxon>
        <taxon>Araneomorphae</taxon>
        <taxon>Entelegynae</taxon>
        <taxon>Araneoidea</taxon>
        <taxon>Araneidae</taxon>
        <taxon>Araneus</taxon>
    </lineage>
</organism>
<evidence type="ECO:0000256" key="1">
    <source>
        <dbReference type="SAM" id="MobiDB-lite"/>
    </source>
</evidence>
<dbReference type="AlphaFoldDB" id="A0A4Y2KFE6"/>
<reference evidence="3 4" key="1">
    <citation type="journal article" date="2019" name="Sci. Rep.">
        <title>Orb-weaving spider Araneus ventricosus genome elucidates the spidroin gene catalogue.</title>
        <authorList>
            <person name="Kono N."/>
            <person name="Nakamura H."/>
            <person name="Ohtoshi R."/>
            <person name="Moran D.A.P."/>
            <person name="Shinohara A."/>
            <person name="Yoshida Y."/>
            <person name="Fujiwara M."/>
            <person name="Mori M."/>
            <person name="Tomita M."/>
            <person name="Arakawa K."/>
        </authorList>
    </citation>
    <scope>NUCLEOTIDE SEQUENCE [LARGE SCALE GENOMIC DNA]</scope>
</reference>
<keyword evidence="2" id="KW-0732">Signal</keyword>
<name>A0A4Y2KFE6_ARAVE</name>
<sequence>MKVIAIVLLMAGAAMAQYASHGAPVVHQVVQPAVHASSAGHAYGAHGQRASGYAAHGNAHHADRDTTLTGTRRSRTPQCKELPALQPRRPWSWQ</sequence>
<dbReference type="Proteomes" id="UP000499080">
    <property type="component" value="Unassembled WGS sequence"/>
</dbReference>
<dbReference type="EMBL" id="BGPR01004519">
    <property type="protein sequence ID" value="GBN00466.1"/>
    <property type="molecule type" value="Genomic_DNA"/>
</dbReference>
<proteinExistence type="predicted"/>
<comment type="caution">
    <text evidence="3">The sequence shown here is derived from an EMBL/GenBank/DDBJ whole genome shotgun (WGS) entry which is preliminary data.</text>
</comment>
<protein>
    <recommendedName>
        <fullName evidence="5">Adult-specific cuticular protein ACP-20</fullName>
    </recommendedName>
</protein>